<dbReference type="SUPFAM" id="SSF55729">
    <property type="entry name" value="Acyl-CoA N-acyltransferases (Nat)"/>
    <property type="match status" value="1"/>
</dbReference>
<dbReference type="PANTHER" id="PTHR36174:SF1">
    <property type="entry name" value="LIPID II:GLYCINE GLYCYLTRANSFERASE"/>
    <property type="match status" value="1"/>
</dbReference>
<protein>
    <recommendedName>
        <fullName evidence="1">BioF2-like acetyltransferase domain-containing protein</fullName>
    </recommendedName>
</protein>
<proteinExistence type="predicted"/>
<dbReference type="InterPro" id="IPR016181">
    <property type="entry name" value="Acyl_CoA_acyltransferase"/>
</dbReference>
<evidence type="ECO:0000313" key="3">
    <source>
        <dbReference type="Proteomes" id="UP000242224"/>
    </source>
</evidence>
<evidence type="ECO:0000313" key="2">
    <source>
        <dbReference type="EMBL" id="OOY11382.1"/>
    </source>
</evidence>
<name>A0ABX3MIJ6_9RHOB</name>
<comment type="caution">
    <text evidence="2">The sequence shown here is derived from an EMBL/GenBank/DDBJ whole genome shotgun (WGS) entry which is preliminary data.</text>
</comment>
<evidence type="ECO:0000259" key="1">
    <source>
        <dbReference type="Pfam" id="PF13480"/>
    </source>
</evidence>
<keyword evidence="3" id="KW-1185">Reference proteome</keyword>
<dbReference type="Proteomes" id="UP000242224">
    <property type="component" value="Unassembled WGS sequence"/>
</dbReference>
<gene>
    <name evidence="2" type="ORF">BMG00_16840</name>
</gene>
<dbReference type="InterPro" id="IPR050644">
    <property type="entry name" value="PG_Glycine_Bridge_Synth"/>
</dbReference>
<feature type="domain" description="BioF2-like acetyltransferase" evidence="1">
    <location>
        <begin position="146"/>
        <end position="268"/>
    </location>
</feature>
<accession>A0ABX3MIJ6</accession>
<reference evidence="2 3" key="1">
    <citation type="submission" date="2016-11" db="EMBL/GenBank/DDBJ databases">
        <title>A multilocus sequence analysis scheme for characterization of bacteria in the genus Thioclava.</title>
        <authorList>
            <person name="Liu Y."/>
            <person name="Shao Z."/>
        </authorList>
    </citation>
    <scope>NUCLEOTIDE SEQUENCE [LARGE SCALE GENOMIC DNA]</scope>
    <source>
        <strain evidence="2 3">11.10-0-13</strain>
    </source>
</reference>
<dbReference type="PANTHER" id="PTHR36174">
    <property type="entry name" value="LIPID II:GLYCINE GLYCYLTRANSFERASE"/>
    <property type="match status" value="1"/>
</dbReference>
<dbReference type="Pfam" id="PF13480">
    <property type="entry name" value="Acetyltransf_6"/>
    <property type="match status" value="1"/>
</dbReference>
<dbReference type="RefSeq" id="WP_146642684.1">
    <property type="nucleotide sequence ID" value="NZ_MPZS01000003.1"/>
</dbReference>
<dbReference type="EMBL" id="MPZS01000003">
    <property type="protein sequence ID" value="OOY11382.1"/>
    <property type="molecule type" value="Genomic_DNA"/>
</dbReference>
<dbReference type="Gene3D" id="3.40.630.30">
    <property type="match status" value="1"/>
</dbReference>
<organism evidence="2 3">
    <name type="scientific">Thioclava marina</name>
    <dbReference type="NCBI Taxonomy" id="1915077"/>
    <lineage>
        <taxon>Bacteria</taxon>
        <taxon>Pseudomonadati</taxon>
        <taxon>Pseudomonadota</taxon>
        <taxon>Alphaproteobacteria</taxon>
        <taxon>Rhodobacterales</taxon>
        <taxon>Paracoccaceae</taxon>
        <taxon>Thioclava</taxon>
    </lineage>
</organism>
<dbReference type="InterPro" id="IPR038740">
    <property type="entry name" value="BioF2-like_GNAT_dom"/>
</dbReference>
<sequence>MDRFAWQVCAKSARDWETALEALEPVRAPAFQQGAVYGAIAEAAGRRVARLELRSSGRQIGLVQMIGRAGLWLISRGPVFAPDLTAVQQRAALRALAQRVGVVLATPELPVAGAGLIPLVTSRHQAIWDLSLGPEALRAGITGKWRNRLSAAERAGLVLCRETDLAGVLEQDRAQQRARGYRALPPGFTRNWSRIAPEDLMALRVETPGGQRIAAGIFLIHGTGASYHIGWSADTGRAGSAHNLMLWQAALQLRARGARQLDLGAVDGEEGTGRMRFKLGTGARAERLGQTCWVLPG</sequence>